<feature type="transmembrane region" description="Helical" evidence="1">
    <location>
        <begin position="238"/>
        <end position="267"/>
    </location>
</feature>
<feature type="transmembrane region" description="Helical" evidence="1">
    <location>
        <begin position="478"/>
        <end position="497"/>
    </location>
</feature>
<evidence type="ECO:0000256" key="1">
    <source>
        <dbReference type="SAM" id="Phobius"/>
    </source>
</evidence>
<feature type="transmembrane region" description="Helical" evidence="1">
    <location>
        <begin position="21"/>
        <end position="40"/>
    </location>
</feature>
<protein>
    <recommendedName>
        <fullName evidence="4">Glycosyltransferase RgtA/B/C/D-like domain-containing protein</fullName>
    </recommendedName>
</protein>
<feature type="transmembrane region" description="Helical" evidence="1">
    <location>
        <begin position="279"/>
        <end position="301"/>
    </location>
</feature>
<feature type="transmembrane region" description="Helical" evidence="1">
    <location>
        <begin position="456"/>
        <end position="472"/>
    </location>
</feature>
<proteinExistence type="predicted"/>
<keyword evidence="1" id="KW-0472">Membrane</keyword>
<gene>
    <name evidence="2" type="ORF">INT76_09755</name>
</gene>
<feature type="transmembrane region" description="Helical" evidence="1">
    <location>
        <begin position="52"/>
        <end position="69"/>
    </location>
</feature>
<dbReference type="RefSeq" id="WP_212570316.1">
    <property type="nucleotide sequence ID" value="NZ_CP073084.1"/>
</dbReference>
<name>A0ABX7YK05_9STRE</name>
<evidence type="ECO:0000313" key="2">
    <source>
        <dbReference type="EMBL" id="QUE54100.1"/>
    </source>
</evidence>
<keyword evidence="3" id="KW-1185">Reference proteome</keyword>
<keyword evidence="1" id="KW-0812">Transmembrane</keyword>
<feature type="transmembrane region" description="Helical" evidence="1">
    <location>
        <begin position="193"/>
        <end position="226"/>
    </location>
</feature>
<reference evidence="2 3" key="1">
    <citation type="submission" date="2021-04" db="EMBL/GenBank/DDBJ databases">
        <title>Complete genome sequence of a novel Streptococcus species.</title>
        <authorList>
            <person name="Teng J.L.L."/>
        </authorList>
    </citation>
    <scope>NUCLEOTIDE SEQUENCE [LARGE SCALE GENOMIC DNA]</scope>
    <source>
        <strain evidence="2 3">HKU75</strain>
    </source>
</reference>
<dbReference type="EMBL" id="CP073084">
    <property type="protein sequence ID" value="QUE54100.1"/>
    <property type="molecule type" value="Genomic_DNA"/>
</dbReference>
<organism evidence="2 3">
    <name type="scientific">Streptococcus oriscaviae</name>
    <dbReference type="NCBI Taxonomy" id="2781599"/>
    <lineage>
        <taxon>Bacteria</taxon>
        <taxon>Bacillati</taxon>
        <taxon>Bacillota</taxon>
        <taxon>Bacilli</taxon>
        <taxon>Lactobacillales</taxon>
        <taxon>Streptococcaceae</taxon>
        <taxon>Streptococcus</taxon>
    </lineage>
</organism>
<evidence type="ECO:0000313" key="3">
    <source>
        <dbReference type="Proteomes" id="UP000677616"/>
    </source>
</evidence>
<dbReference type="Proteomes" id="UP000677616">
    <property type="component" value="Chromosome"/>
</dbReference>
<feature type="transmembrane region" description="Helical" evidence="1">
    <location>
        <begin position="424"/>
        <end position="444"/>
    </location>
</feature>
<evidence type="ECO:0008006" key="4">
    <source>
        <dbReference type="Google" id="ProtNLM"/>
    </source>
</evidence>
<sequence length="510" mass="58214">MRKIGVTVAAALQGLIGYGGRFLFGLLFLCTVVVQTVLRLPKGEWADVLPNTVWSFLVLIGLLAVTYLSRGWLKRFSNRQIFIAGCLLYLLAGLGLIFFTTDVTRYDAAAVFRSAVEMNAGDYQSLEVGGYLYRYPHQLGLVSFERLVLTIIPIPNATVFFVLNLAMVLGINWASWQLADRLFANRSISRYTLLLSFAFLPQLFNILFVYGLIFGLFFASFGLLFLVDYLHKQRVRDAAWATIFLVVSYWIRNNYIILLVAVALILCLEFLKKGIKQHLLLLLAIISLAFGLNKATTAYYSSVSGQDLQGMPKISWLAMGLQDVPNDIRQPGWYNYYVRDIYKETDGDYAAIEAAAKTSLAERLAVFAKDPLYALDFFRIKLLTTWTEASFESIFSGPSKWRMQPHRTDLLKDLYQGGNSYILLYQWFHPVLMLIYGGAALFLWLRKPKEEEVIHLYPYLFLAGGLVFHLLWETKSQYVSPHVYLLIPFAAAAYVIFWEKWQSRKEKTSS</sequence>
<feature type="transmembrane region" description="Helical" evidence="1">
    <location>
        <begin position="147"/>
        <end position="172"/>
    </location>
</feature>
<keyword evidence="1" id="KW-1133">Transmembrane helix</keyword>
<accession>A0ABX7YK05</accession>
<feature type="transmembrane region" description="Helical" evidence="1">
    <location>
        <begin position="81"/>
        <end position="99"/>
    </location>
</feature>